<feature type="transmembrane region" description="Helical" evidence="2">
    <location>
        <begin position="45"/>
        <end position="75"/>
    </location>
</feature>
<sequence length="177" mass="19356">MLNLPYTNILPATIVLTALAIGSYTDLKYRIIKNNVSFGLIVAGLVYNIFFGYGYIFSLLGIVSGFVLFLLPYIITGMGAGDVKLIMGVGAVLGWQYAIYIGMLSSILSALHSIAVNAKKGKISELFKSTFKYQLNYAIVKVQIKDYSRETTEGTTLPYAVSILISTILVLLGGWLY</sequence>
<keyword evidence="5" id="KW-1185">Reference proteome</keyword>
<feature type="transmembrane region" description="Helical" evidence="2">
    <location>
        <begin position="6"/>
        <end position="24"/>
    </location>
</feature>
<feature type="transmembrane region" description="Helical" evidence="2">
    <location>
        <begin position="95"/>
        <end position="118"/>
    </location>
</feature>
<comment type="similarity">
    <text evidence="1">Belongs to the peptidase A24 family.</text>
</comment>
<dbReference type="Gene3D" id="1.20.120.1220">
    <property type="match status" value="1"/>
</dbReference>
<gene>
    <name evidence="4" type="ordered locus">Dtox_2480</name>
</gene>
<dbReference type="PANTHER" id="PTHR30487:SF0">
    <property type="entry name" value="PREPILIN LEADER PEPTIDASE_N-METHYLTRANSFERASE-RELATED"/>
    <property type="match status" value="1"/>
</dbReference>
<protein>
    <submittedName>
        <fullName evidence="4">Peptidase A24A prepilin type IV</fullName>
    </submittedName>
</protein>
<dbReference type="STRING" id="485916.Dtox_2480"/>
<dbReference type="KEGG" id="dae:Dtox_2480"/>
<dbReference type="AlphaFoldDB" id="C8W0N2"/>
<dbReference type="InterPro" id="IPR050882">
    <property type="entry name" value="Prepilin_peptidase/N-MTase"/>
</dbReference>
<dbReference type="eggNOG" id="COG1989">
    <property type="taxonomic scope" value="Bacteria"/>
</dbReference>
<feature type="transmembrane region" description="Helical" evidence="2">
    <location>
        <begin position="157"/>
        <end position="176"/>
    </location>
</feature>
<evidence type="ECO:0000259" key="3">
    <source>
        <dbReference type="Pfam" id="PF01478"/>
    </source>
</evidence>
<dbReference type="GO" id="GO:0006465">
    <property type="term" value="P:signal peptide processing"/>
    <property type="evidence" value="ECO:0007669"/>
    <property type="project" value="TreeGrafter"/>
</dbReference>
<dbReference type="GO" id="GO:0004190">
    <property type="term" value="F:aspartic-type endopeptidase activity"/>
    <property type="evidence" value="ECO:0007669"/>
    <property type="project" value="InterPro"/>
</dbReference>
<dbReference type="MEROPS" id="A24.019"/>
<keyword evidence="2" id="KW-1133">Transmembrane helix</keyword>
<proteinExistence type="inferred from homology"/>
<feature type="domain" description="Prepilin type IV endopeptidase peptidase" evidence="3">
    <location>
        <begin position="14"/>
        <end position="113"/>
    </location>
</feature>
<dbReference type="Proteomes" id="UP000002217">
    <property type="component" value="Chromosome"/>
</dbReference>
<dbReference type="GO" id="GO:0005886">
    <property type="term" value="C:plasma membrane"/>
    <property type="evidence" value="ECO:0007669"/>
    <property type="project" value="TreeGrafter"/>
</dbReference>
<accession>C8W0N2</accession>
<evidence type="ECO:0000256" key="1">
    <source>
        <dbReference type="ARBA" id="ARBA00005801"/>
    </source>
</evidence>
<organism evidence="4 5">
    <name type="scientific">Desulfofarcimen acetoxidans (strain ATCC 49208 / DSM 771 / KCTC 5769 / VKM B-1644 / 5575)</name>
    <name type="common">Desulfotomaculum acetoxidans</name>
    <dbReference type="NCBI Taxonomy" id="485916"/>
    <lineage>
        <taxon>Bacteria</taxon>
        <taxon>Bacillati</taxon>
        <taxon>Bacillota</taxon>
        <taxon>Clostridia</taxon>
        <taxon>Eubacteriales</taxon>
        <taxon>Peptococcaceae</taxon>
        <taxon>Desulfofarcimen</taxon>
    </lineage>
</organism>
<dbReference type="Pfam" id="PF01478">
    <property type="entry name" value="Peptidase_A24"/>
    <property type="match status" value="1"/>
</dbReference>
<evidence type="ECO:0000313" key="5">
    <source>
        <dbReference type="Proteomes" id="UP000002217"/>
    </source>
</evidence>
<reference evidence="4 5" key="1">
    <citation type="journal article" date="2009" name="Stand. Genomic Sci.">
        <title>Complete genome sequence of Desulfotomaculum acetoxidans type strain (5575).</title>
        <authorList>
            <person name="Spring S."/>
            <person name="Lapidus A."/>
            <person name="Schroder M."/>
            <person name="Gleim D."/>
            <person name="Sims D."/>
            <person name="Meincke L."/>
            <person name="Glavina Del Rio T."/>
            <person name="Tice H."/>
            <person name="Copeland A."/>
            <person name="Cheng J.F."/>
            <person name="Lucas S."/>
            <person name="Chen F."/>
            <person name="Nolan M."/>
            <person name="Bruce D."/>
            <person name="Goodwin L."/>
            <person name="Pitluck S."/>
            <person name="Ivanova N."/>
            <person name="Mavromatis K."/>
            <person name="Mikhailova N."/>
            <person name="Pati A."/>
            <person name="Chen A."/>
            <person name="Palaniappan K."/>
            <person name="Land M."/>
            <person name="Hauser L."/>
            <person name="Chang Y.J."/>
            <person name="Jeffries C.D."/>
            <person name="Chain P."/>
            <person name="Saunders E."/>
            <person name="Brettin T."/>
            <person name="Detter J.C."/>
            <person name="Goker M."/>
            <person name="Bristow J."/>
            <person name="Eisen J.A."/>
            <person name="Markowitz V."/>
            <person name="Hugenholtz P."/>
            <person name="Kyrpides N.C."/>
            <person name="Klenk H.P."/>
            <person name="Han C."/>
        </authorList>
    </citation>
    <scope>NUCLEOTIDE SEQUENCE [LARGE SCALE GENOMIC DNA]</scope>
    <source>
        <strain evidence="5">ATCC 49208 / DSM 771 / VKM B-1644</strain>
    </source>
</reference>
<evidence type="ECO:0000256" key="2">
    <source>
        <dbReference type="SAM" id="Phobius"/>
    </source>
</evidence>
<name>C8W0N2_DESAS</name>
<dbReference type="RefSeq" id="WP_015757987.1">
    <property type="nucleotide sequence ID" value="NC_013216.1"/>
</dbReference>
<dbReference type="EMBL" id="CP001720">
    <property type="protein sequence ID" value="ACV63287.1"/>
    <property type="molecule type" value="Genomic_DNA"/>
</dbReference>
<dbReference type="InterPro" id="IPR000045">
    <property type="entry name" value="Prepilin_IV_endopep_pep"/>
</dbReference>
<keyword evidence="2" id="KW-0472">Membrane</keyword>
<dbReference type="PANTHER" id="PTHR30487">
    <property type="entry name" value="TYPE 4 PREPILIN-LIKE PROTEINS LEADER PEPTIDE-PROCESSING ENZYME"/>
    <property type="match status" value="1"/>
</dbReference>
<keyword evidence="2" id="KW-0812">Transmembrane</keyword>
<evidence type="ECO:0000313" key="4">
    <source>
        <dbReference type="EMBL" id="ACV63287.1"/>
    </source>
</evidence>
<dbReference type="OrthoDB" id="5508079at2"/>
<dbReference type="HOGENOM" id="CLU_057101_4_0_9"/>